<organism evidence="6 7">
    <name type="scientific">Brevibacillus brevis</name>
    <name type="common">Bacillus brevis</name>
    <dbReference type="NCBI Taxonomy" id="1393"/>
    <lineage>
        <taxon>Bacteria</taxon>
        <taxon>Bacillati</taxon>
        <taxon>Bacillota</taxon>
        <taxon>Bacilli</taxon>
        <taxon>Bacillales</taxon>
        <taxon>Paenibacillaceae</taxon>
        <taxon>Brevibacillus</taxon>
    </lineage>
</organism>
<sequence length="348" mass="39486">MAITQKSQSNDELVTVQNLVKRFEKKQGAFFRSKKTTVYAVNNVNFSIKKGEILGIIGESGCGKTTTARMIMRLTKESSGQILFDGQDLCRLGERAVRGIRQEMQMIFQDPYDSLNPGMTILEILMEPLHAHQKAGTFEKKREQVLQILNHIELRPAESFLQRYPHQLSGGQRQRIAIARALILKPKFVAADEPTSMLDVSVRMGVLQLLKSLKEEMGLTMLFITHDLSTAAYMCDRIAVMYQGNIVEIGPTHEILYQPSHPYTRALVAVVSDLNHFLKHRQELIIDGEVQNEGIQKGCPFLVRCPHQVEHCRNTVPMLERISSDHYVSCIHQQGEYESTKATNRHAN</sequence>
<gene>
    <name evidence="6" type="ORF">AB432_012075</name>
</gene>
<keyword evidence="4 6" id="KW-0067">ATP-binding</keyword>
<evidence type="ECO:0000256" key="3">
    <source>
        <dbReference type="ARBA" id="ARBA00022741"/>
    </source>
</evidence>
<feature type="domain" description="ABC transporter" evidence="5">
    <location>
        <begin position="14"/>
        <end position="268"/>
    </location>
</feature>
<comment type="similarity">
    <text evidence="1">Belongs to the ABC transporter superfamily.</text>
</comment>
<dbReference type="InterPro" id="IPR017871">
    <property type="entry name" value="ABC_transporter-like_CS"/>
</dbReference>
<dbReference type="InterPro" id="IPR027417">
    <property type="entry name" value="P-loop_NTPase"/>
</dbReference>
<evidence type="ECO:0000256" key="1">
    <source>
        <dbReference type="ARBA" id="ARBA00005417"/>
    </source>
</evidence>
<dbReference type="GO" id="GO:0005524">
    <property type="term" value="F:ATP binding"/>
    <property type="evidence" value="ECO:0007669"/>
    <property type="project" value="UniProtKB-KW"/>
</dbReference>
<evidence type="ECO:0000256" key="4">
    <source>
        <dbReference type="ARBA" id="ARBA00022840"/>
    </source>
</evidence>
<dbReference type="GO" id="GO:0055085">
    <property type="term" value="P:transmembrane transport"/>
    <property type="evidence" value="ECO:0007669"/>
    <property type="project" value="UniProtKB-ARBA"/>
</dbReference>
<dbReference type="PROSITE" id="PS00211">
    <property type="entry name" value="ABC_TRANSPORTER_1"/>
    <property type="match status" value="1"/>
</dbReference>
<dbReference type="SMART" id="SM00382">
    <property type="entry name" value="AAA"/>
    <property type="match status" value="1"/>
</dbReference>
<evidence type="ECO:0000313" key="7">
    <source>
        <dbReference type="Proteomes" id="UP000036061"/>
    </source>
</evidence>
<dbReference type="Gene3D" id="3.40.50.300">
    <property type="entry name" value="P-loop containing nucleotide triphosphate hydrolases"/>
    <property type="match status" value="1"/>
</dbReference>
<dbReference type="InterPro" id="IPR050319">
    <property type="entry name" value="ABC_transp_ATP-bind"/>
</dbReference>
<evidence type="ECO:0000313" key="6">
    <source>
        <dbReference type="EMBL" id="AWX55731.1"/>
    </source>
</evidence>
<dbReference type="PROSITE" id="PS50893">
    <property type="entry name" value="ABC_TRANSPORTER_2"/>
    <property type="match status" value="1"/>
</dbReference>
<accession>A0A2Z4MH84</accession>
<dbReference type="PANTHER" id="PTHR43776">
    <property type="entry name" value="TRANSPORT ATP-BINDING PROTEIN"/>
    <property type="match status" value="1"/>
</dbReference>
<dbReference type="GO" id="GO:0016887">
    <property type="term" value="F:ATP hydrolysis activity"/>
    <property type="evidence" value="ECO:0007669"/>
    <property type="project" value="InterPro"/>
</dbReference>
<dbReference type="RefSeq" id="WP_048032488.1">
    <property type="nucleotide sequence ID" value="NZ_CP030117.1"/>
</dbReference>
<dbReference type="EMBL" id="CP030117">
    <property type="protein sequence ID" value="AWX55731.1"/>
    <property type="molecule type" value="Genomic_DNA"/>
</dbReference>
<dbReference type="SUPFAM" id="SSF52540">
    <property type="entry name" value="P-loop containing nucleoside triphosphate hydrolases"/>
    <property type="match status" value="1"/>
</dbReference>
<dbReference type="InterPro" id="IPR003439">
    <property type="entry name" value="ABC_transporter-like_ATP-bd"/>
</dbReference>
<keyword evidence="3" id="KW-0547">Nucleotide-binding</keyword>
<dbReference type="CDD" id="cd03257">
    <property type="entry name" value="ABC_NikE_OppD_transporters"/>
    <property type="match status" value="1"/>
</dbReference>
<protein>
    <submittedName>
        <fullName evidence="6">ABC transporter ATP-binding protein</fullName>
    </submittedName>
</protein>
<evidence type="ECO:0000259" key="5">
    <source>
        <dbReference type="PROSITE" id="PS50893"/>
    </source>
</evidence>
<proteinExistence type="inferred from homology"/>
<reference evidence="6 7" key="1">
    <citation type="journal article" date="2015" name="Genome Announc.">
        <title>Draft Genome Sequence of Brevibacillus brevis DZQ7, a Plant Growth-Promoting Rhizobacterium with Broad-Spectrum Antimicrobial Activity.</title>
        <authorList>
            <person name="Hou Q."/>
            <person name="Wang C."/>
            <person name="Hou X."/>
            <person name="Xia Z."/>
            <person name="Ye J."/>
            <person name="Liu K."/>
            <person name="Liu H."/>
            <person name="Wang J."/>
            <person name="Guo H."/>
            <person name="Yu X."/>
            <person name="Yang Y."/>
            <person name="Du B."/>
            <person name="Ding Y."/>
        </authorList>
    </citation>
    <scope>NUCLEOTIDE SEQUENCE [LARGE SCALE GENOMIC DNA]</scope>
    <source>
        <strain evidence="6 7">DZQ7</strain>
    </source>
</reference>
<dbReference type="AlphaFoldDB" id="A0A2Z4MH84"/>
<evidence type="ECO:0000256" key="2">
    <source>
        <dbReference type="ARBA" id="ARBA00022448"/>
    </source>
</evidence>
<dbReference type="FunFam" id="3.40.50.300:FF:000016">
    <property type="entry name" value="Oligopeptide ABC transporter ATP-binding component"/>
    <property type="match status" value="1"/>
</dbReference>
<dbReference type="Pfam" id="PF00005">
    <property type="entry name" value="ABC_tran"/>
    <property type="match status" value="1"/>
</dbReference>
<name>A0A2Z4MH84_BREBE</name>
<dbReference type="NCBIfam" id="TIGR01727">
    <property type="entry name" value="oligo_HPY"/>
    <property type="match status" value="1"/>
</dbReference>
<dbReference type="InterPro" id="IPR003593">
    <property type="entry name" value="AAA+_ATPase"/>
</dbReference>
<dbReference type="Pfam" id="PF08352">
    <property type="entry name" value="oligo_HPY"/>
    <property type="match status" value="1"/>
</dbReference>
<dbReference type="GO" id="GO:0015833">
    <property type="term" value="P:peptide transport"/>
    <property type="evidence" value="ECO:0007669"/>
    <property type="project" value="InterPro"/>
</dbReference>
<dbReference type="Proteomes" id="UP000036061">
    <property type="component" value="Chromosome"/>
</dbReference>
<keyword evidence="2" id="KW-0813">Transport</keyword>
<dbReference type="InterPro" id="IPR013563">
    <property type="entry name" value="Oligopep_ABC_C"/>
</dbReference>